<evidence type="ECO:0008006" key="6">
    <source>
        <dbReference type="Google" id="ProtNLM"/>
    </source>
</evidence>
<protein>
    <recommendedName>
        <fullName evidence="6">N-acetylmuramoyl-L-alanine amidase</fullName>
    </recommendedName>
</protein>
<evidence type="ECO:0000259" key="3">
    <source>
        <dbReference type="SMART" id="SM00701"/>
    </source>
</evidence>
<reference evidence="4 5" key="2">
    <citation type="submission" date="2019-09" db="EMBL/GenBank/DDBJ databases">
        <authorList>
            <person name="Jin C."/>
        </authorList>
    </citation>
    <scope>NUCLEOTIDE SEQUENCE [LARGE SCALE GENOMIC DNA]</scope>
    <source>
        <strain evidence="4 5">BN140002</strain>
    </source>
</reference>
<dbReference type="CDD" id="cd06583">
    <property type="entry name" value="PGRP"/>
    <property type="match status" value="1"/>
</dbReference>
<dbReference type="PANTHER" id="PTHR11022:SF41">
    <property type="entry name" value="PEPTIDOGLYCAN-RECOGNITION PROTEIN LC-RELATED"/>
    <property type="match status" value="1"/>
</dbReference>
<dbReference type="InterPro" id="IPR006619">
    <property type="entry name" value="PGRP_domain_met/bac"/>
</dbReference>
<name>A0A5B2VE63_9HYPH</name>
<feature type="domain" description="Peptidoglycan recognition protein family" evidence="3">
    <location>
        <begin position="1"/>
        <end position="123"/>
    </location>
</feature>
<dbReference type="SMART" id="SM00644">
    <property type="entry name" value="Ami_2"/>
    <property type="match status" value="1"/>
</dbReference>
<proteinExistence type="inferred from homology"/>
<evidence type="ECO:0000313" key="5">
    <source>
        <dbReference type="Proteomes" id="UP000323142"/>
    </source>
</evidence>
<dbReference type="EMBL" id="VUOA01000019">
    <property type="protein sequence ID" value="KAA2237254.1"/>
    <property type="molecule type" value="Genomic_DNA"/>
</dbReference>
<dbReference type="InterPro" id="IPR036505">
    <property type="entry name" value="Amidase/PGRP_sf"/>
</dbReference>
<dbReference type="PANTHER" id="PTHR11022">
    <property type="entry name" value="PEPTIDOGLYCAN RECOGNITION PROTEIN"/>
    <property type="match status" value="1"/>
</dbReference>
<dbReference type="RefSeq" id="WP_149816937.1">
    <property type="nucleotide sequence ID" value="NZ_VUOA01000019.1"/>
</dbReference>
<dbReference type="Gene3D" id="3.40.80.10">
    <property type="entry name" value="Peptidoglycan recognition protein-like"/>
    <property type="match status" value="1"/>
</dbReference>
<organism evidence="4 5">
    <name type="scientific">Salinarimonas soli</name>
    <dbReference type="NCBI Taxonomy" id="1638099"/>
    <lineage>
        <taxon>Bacteria</taxon>
        <taxon>Pseudomonadati</taxon>
        <taxon>Pseudomonadota</taxon>
        <taxon>Alphaproteobacteria</taxon>
        <taxon>Hyphomicrobiales</taxon>
        <taxon>Salinarimonadaceae</taxon>
        <taxon>Salinarimonas</taxon>
    </lineage>
</organism>
<evidence type="ECO:0000259" key="2">
    <source>
        <dbReference type="SMART" id="SM00644"/>
    </source>
</evidence>
<dbReference type="OrthoDB" id="8754850at2"/>
<dbReference type="PROSITE" id="PS00018">
    <property type="entry name" value="EF_HAND_1"/>
    <property type="match status" value="1"/>
</dbReference>
<dbReference type="InterPro" id="IPR002502">
    <property type="entry name" value="Amidase_domain"/>
</dbReference>
<dbReference type="Proteomes" id="UP000323142">
    <property type="component" value="Unassembled WGS sequence"/>
</dbReference>
<sequence>MAVRSRTDLIVLHCSATRAGQAVTAAQIRDWHLARGFSDIGYHRVIRRDGTVEAGRPLDAVGAHVAGHNARSVGVCLVGGLDDRTGAPADTFTPAQWTALRALVGELVARYPGARVLGHRDLSPDLDGDGVVEPREWLKSCPCFDARAWAWREGFPV</sequence>
<dbReference type="GO" id="GO:0008270">
    <property type="term" value="F:zinc ion binding"/>
    <property type="evidence" value="ECO:0007669"/>
    <property type="project" value="InterPro"/>
</dbReference>
<dbReference type="Pfam" id="PF01510">
    <property type="entry name" value="Amidase_2"/>
    <property type="match status" value="1"/>
</dbReference>
<dbReference type="SMART" id="SM00701">
    <property type="entry name" value="PGRP"/>
    <property type="match status" value="1"/>
</dbReference>
<gene>
    <name evidence="4" type="ORF">F0L46_09590</name>
</gene>
<reference evidence="4 5" key="1">
    <citation type="submission" date="2019-09" db="EMBL/GenBank/DDBJ databases">
        <title>Salinarimonas rosea gen. nov., sp. nov., a new member of the a-2 subgroup of the Proteobacteria.</title>
        <authorList>
            <person name="Liu J."/>
        </authorList>
    </citation>
    <scope>NUCLEOTIDE SEQUENCE [LARGE SCALE GENOMIC DNA]</scope>
    <source>
        <strain evidence="4 5">BN140002</strain>
    </source>
</reference>
<comment type="similarity">
    <text evidence="1">Belongs to the N-acetylmuramoyl-L-alanine amidase 2 family.</text>
</comment>
<keyword evidence="5" id="KW-1185">Reference proteome</keyword>
<dbReference type="SUPFAM" id="SSF55846">
    <property type="entry name" value="N-acetylmuramoyl-L-alanine amidase-like"/>
    <property type="match status" value="1"/>
</dbReference>
<comment type="caution">
    <text evidence="4">The sequence shown here is derived from an EMBL/GenBank/DDBJ whole genome shotgun (WGS) entry which is preliminary data.</text>
</comment>
<accession>A0A5B2VE63</accession>
<dbReference type="InterPro" id="IPR015510">
    <property type="entry name" value="PGRP"/>
</dbReference>
<dbReference type="InterPro" id="IPR018247">
    <property type="entry name" value="EF_Hand_1_Ca_BS"/>
</dbReference>
<dbReference type="GO" id="GO:0008745">
    <property type="term" value="F:N-acetylmuramoyl-L-alanine amidase activity"/>
    <property type="evidence" value="ECO:0007669"/>
    <property type="project" value="InterPro"/>
</dbReference>
<dbReference type="AlphaFoldDB" id="A0A5B2VE63"/>
<evidence type="ECO:0000256" key="1">
    <source>
        <dbReference type="ARBA" id="ARBA00007553"/>
    </source>
</evidence>
<evidence type="ECO:0000313" key="4">
    <source>
        <dbReference type="EMBL" id="KAA2237254.1"/>
    </source>
</evidence>
<feature type="domain" description="N-acetylmuramoyl-L-alanine amidase" evidence="2">
    <location>
        <begin position="1"/>
        <end position="131"/>
    </location>
</feature>
<dbReference type="GO" id="GO:0009253">
    <property type="term" value="P:peptidoglycan catabolic process"/>
    <property type="evidence" value="ECO:0007669"/>
    <property type="project" value="InterPro"/>
</dbReference>